<evidence type="ECO:0000313" key="4">
    <source>
        <dbReference type="Proteomes" id="UP000236333"/>
    </source>
</evidence>
<keyword evidence="4" id="KW-1185">Reference proteome</keyword>
<feature type="domain" description="Nucleoside phosphorylase" evidence="2">
    <location>
        <begin position="14"/>
        <end position="210"/>
    </location>
</feature>
<gene>
    <name evidence="3" type="ORF">TSOC_014497</name>
</gene>
<comment type="caution">
    <text evidence="3">The sequence shown here is derived from an EMBL/GenBank/DDBJ whole genome shotgun (WGS) entry which is preliminary data.</text>
</comment>
<feature type="region of interest" description="Disordered" evidence="1">
    <location>
        <begin position="133"/>
        <end position="156"/>
    </location>
</feature>
<evidence type="ECO:0000256" key="1">
    <source>
        <dbReference type="SAM" id="MobiDB-lite"/>
    </source>
</evidence>
<dbReference type="InterPro" id="IPR035994">
    <property type="entry name" value="Nucleoside_phosphorylase_sf"/>
</dbReference>
<feature type="non-terminal residue" evidence="3">
    <location>
        <position position="210"/>
    </location>
</feature>
<dbReference type="AlphaFoldDB" id="A0A2J7ZHK6"/>
<name>A0A2J7ZHK6_9CHLO</name>
<protein>
    <submittedName>
        <fullName evidence="3">Purine nucleoside phosphorylase</fullName>
    </submittedName>
</protein>
<evidence type="ECO:0000259" key="2">
    <source>
        <dbReference type="Pfam" id="PF01048"/>
    </source>
</evidence>
<reference evidence="3 4" key="1">
    <citation type="journal article" date="2017" name="Mol. Biol. Evol.">
        <title>The 4-celled Tetrabaena socialis nuclear genome reveals the essential components for genetic control of cell number at the origin of multicellularity in the volvocine lineage.</title>
        <authorList>
            <person name="Featherston J."/>
            <person name="Arakaki Y."/>
            <person name="Hanschen E.R."/>
            <person name="Ferris P.J."/>
            <person name="Michod R.E."/>
            <person name="Olson B.J.S.C."/>
            <person name="Nozaki H."/>
            <person name="Durand P.M."/>
        </authorList>
    </citation>
    <scope>NUCLEOTIDE SEQUENCE [LARGE SCALE GENOMIC DNA]</scope>
    <source>
        <strain evidence="3 4">NIES-571</strain>
    </source>
</reference>
<proteinExistence type="predicted"/>
<dbReference type="OrthoDB" id="416752at2759"/>
<dbReference type="PANTHER" id="PTHR43691">
    <property type="entry name" value="URIDINE PHOSPHORYLASE"/>
    <property type="match status" value="1"/>
</dbReference>
<dbReference type="Proteomes" id="UP000236333">
    <property type="component" value="Unassembled WGS sequence"/>
</dbReference>
<dbReference type="GO" id="GO:0004850">
    <property type="term" value="F:uridine phosphorylase activity"/>
    <property type="evidence" value="ECO:0007669"/>
    <property type="project" value="TreeGrafter"/>
</dbReference>
<dbReference type="Pfam" id="PF01048">
    <property type="entry name" value="PNP_UDP_1"/>
    <property type="match status" value="1"/>
</dbReference>
<dbReference type="Gene3D" id="3.40.50.1580">
    <property type="entry name" value="Nucleoside phosphorylase domain"/>
    <property type="match status" value="1"/>
</dbReference>
<dbReference type="GO" id="GO:0005829">
    <property type="term" value="C:cytosol"/>
    <property type="evidence" value="ECO:0007669"/>
    <property type="project" value="TreeGrafter"/>
</dbReference>
<dbReference type="PANTHER" id="PTHR43691:SF14">
    <property type="entry name" value="URIDINE PHOSPHORYLASE"/>
    <property type="match status" value="1"/>
</dbReference>
<dbReference type="InterPro" id="IPR000845">
    <property type="entry name" value="Nucleoside_phosphorylase_d"/>
</dbReference>
<sequence length="210" mass="21730">MANVKGEGEVAARILSVGSVGRAQLLATLLDAPAPGKPLFQRISTRGFLTFTGRYNGEPVSIISTHMGLPNMDFVVRESRAVVRGQMAIVRLGTCGAVQRPAKLGDLLIASHGSIAIRRDPDYWTLLETANDQPSCSGNGNGSSSNGNGGSSNGNGIAAAAQRKPYAVSLPVPAHAQLSGILAEEATRAVGAERVVLGLNASADSFYSSQ</sequence>
<dbReference type="GO" id="GO:0006218">
    <property type="term" value="P:uridine catabolic process"/>
    <property type="evidence" value="ECO:0007669"/>
    <property type="project" value="TreeGrafter"/>
</dbReference>
<evidence type="ECO:0000313" key="3">
    <source>
        <dbReference type="EMBL" id="PNG99719.1"/>
    </source>
</evidence>
<organism evidence="3 4">
    <name type="scientific">Tetrabaena socialis</name>
    <dbReference type="NCBI Taxonomy" id="47790"/>
    <lineage>
        <taxon>Eukaryota</taxon>
        <taxon>Viridiplantae</taxon>
        <taxon>Chlorophyta</taxon>
        <taxon>core chlorophytes</taxon>
        <taxon>Chlorophyceae</taxon>
        <taxon>CS clade</taxon>
        <taxon>Chlamydomonadales</taxon>
        <taxon>Tetrabaenaceae</taxon>
        <taxon>Tetrabaena</taxon>
    </lineage>
</organism>
<dbReference type="EMBL" id="PGGS01002259">
    <property type="protein sequence ID" value="PNG99719.1"/>
    <property type="molecule type" value="Genomic_DNA"/>
</dbReference>
<accession>A0A2J7ZHK6</accession>
<dbReference type="SUPFAM" id="SSF53167">
    <property type="entry name" value="Purine and uridine phosphorylases"/>
    <property type="match status" value="1"/>
</dbReference>